<dbReference type="EMBL" id="UYRU01092873">
    <property type="protein sequence ID" value="VDN38339.1"/>
    <property type="molecule type" value="Genomic_DNA"/>
</dbReference>
<gene>
    <name evidence="1" type="ORF">DILT_LOCUS17579</name>
</gene>
<name>A0A3P7RBV0_DIBLA</name>
<evidence type="ECO:0000313" key="1">
    <source>
        <dbReference type="EMBL" id="VDN38339.1"/>
    </source>
</evidence>
<dbReference type="Proteomes" id="UP000281553">
    <property type="component" value="Unassembled WGS sequence"/>
</dbReference>
<sequence length="143" mass="15123">MVQKLNELSSLQQERAVAAAATSATVGQFAVPQPPSSSASSLSGVASPSTEMLKSATSDAGVSPQWANLMMEQRGADIIPVPGNYYYFLRPFLLLTVLVSVMLNFVPKCSAILSSQALSSGSFGLSRNKSGPFVRVRLTLENP</sequence>
<evidence type="ECO:0000313" key="2">
    <source>
        <dbReference type="Proteomes" id="UP000281553"/>
    </source>
</evidence>
<dbReference type="AlphaFoldDB" id="A0A3P7RBV0"/>
<reference evidence="1 2" key="1">
    <citation type="submission" date="2018-11" db="EMBL/GenBank/DDBJ databases">
        <authorList>
            <consortium name="Pathogen Informatics"/>
        </authorList>
    </citation>
    <scope>NUCLEOTIDE SEQUENCE [LARGE SCALE GENOMIC DNA]</scope>
</reference>
<protein>
    <submittedName>
        <fullName evidence="1">Uncharacterized protein</fullName>
    </submittedName>
</protein>
<keyword evidence="2" id="KW-1185">Reference proteome</keyword>
<organism evidence="1 2">
    <name type="scientific">Dibothriocephalus latus</name>
    <name type="common">Fish tapeworm</name>
    <name type="synonym">Diphyllobothrium latum</name>
    <dbReference type="NCBI Taxonomy" id="60516"/>
    <lineage>
        <taxon>Eukaryota</taxon>
        <taxon>Metazoa</taxon>
        <taxon>Spiralia</taxon>
        <taxon>Lophotrochozoa</taxon>
        <taxon>Platyhelminthes</taxon>
        <taxon>Cestoda</taxon>
        <taxon>Eucestoda</taxon>
        <taxon>Diphyllobothriidea</taxon>
        <taxon>Diphyllobothriidae</taxon>
        <taxon>Dibothriocephalus</taxon>
    </lineage>
</organism>
<accession>A0A3P7RBV0</accession>
<proteinExistence type="predicted"/>